<keyword evidence="3 6" id="KW-0808">Transferase</keyword>
<evidence type="ECO:0000313" key="6">
    <source>
        <dbReference type="EMBL" id="NGN40786.1"/>
    </source>
</evidence>
<gene>
    <name evidence="6" type="ORF">G6N74_06890</name>
</gene>
<evidence type="ECO:0000256" key="2">
    <source>
        <dbReference type="ARBA" id="ARBA00012254"/>
    </source>
</evidence>
<comment type="pathway">
    <text evidence="1">Purine metabolism; IMP biosynthesis via de novo pathway; N(2)-formyl-N(1)-(5-phospho-D-ribosyl)glycinamide from N(1)-(5-phospho-D-ribosyl)glycinamide (10-formyl THF route): step 1/1.</text>
</comment>
<accession>A0A7C9V7V1</accession>
<dbReference type="GO" id="GO:0005829">
    <property type="term" value="C:cytosol"/>
    <property type="evidence" value="ECO:0007669"/>
    <property type="project" value="TreeGrafter"/>
</dbReference>
<proteinExistence type="predicted"/>
<protein>
    <recommendedName>
        <fullName evidence="2">phosphoribosylglycinamide formyltransferase 1</fullName>
        <ecNumber evidence="2">2.1.2.2</ecNumber>
    </recommendedName>
</protein>
<dbReference type="AlphaFoldDB" id="A0A7C9V7V1"/>
<dbReference type="GO" id="GO:0004644">
    <property type="term" value="F:phosphoribosylglycinamide formyltransferase activity"/>
    <property type="evidence" value="ECO:0007669"/>
    <property type="project" value="UniProtKB-EC"/>
</dbReference>
<dbReference type="CDD" id="cd08653">
    <property type="entry name" value="FMT_core_like_3"/>
    <property type="match status" value="1"/>
</dbReference>
<keyword evidence="4" id="KW-0658">Purine biosynthesis</keyword>
<organism evidence="6 7">
    <name type="scientific">Mesorhizobium zhangyense</name>
    <dbReference type="NCBI Taxonomy" id="1776730"/>
    <lineage>
        <taxon>Bacteria</taxon>
        <taxon>Pseudomonadati</taxon>
        <taxon>Pseudomonadota</taxon>
        <taxon>Alphaproteobacteria</taxon>
        <taxon>Hyphomicrobiales</taxon>
        <taxon>Phyllobacteriaceae</taxon>
        <taxon>Mesorhizobium</taxon>
    </lineage>
</organism>
<dbReference type="Gene3D" id="3.40.50.170">
    <property type="entry name" value="Formyl transferase, N-terminal domain"/>
    <property type="match status" value="1"/>
</dbReference>
<dbReference type="EMBL" id="JAAKZG010000003">
    <property type="protein sequence ID" value="NGN40786.1"/>
    <property type="molecule type" value="Genomic_DNA"/>
</dbReference>
<dbReference type="Proteomes" id="UP000481252">
    <property type="component" value="Unassembled WGS sequence"/>
</dbReference>
<dbReference type="InterPro" id="IPR036477">
    <property type="entry name" value="Formyl_transf_N_sf"/>
</dbReference>
<evidence type="ECO:0000259" key="5">
    <source>
        <dbReference type="Pfam" id="PF00551"/>
    </source>
</evidence>
<dbReference type="Pfam" id="PF00551">
    <property type="entry name" value="Formyl_trans_N"/>
    <property type="match status" value="1"/>
</dbReference>
<feature type="domain" description="Formyl transferase N-terminal" evidence="5">
    <location>
        <begin position="101"/>
        <end position="221"/>
    </location>
</feature>
<dbReference type="EC" id="2.1.2.2" evidence="2"/>
<comment type="caution">
    <text evidence="6">The sequence shown here is derived from an EMBL/GenBank/DDBJ whole genome shotgun (WGS) entry which is preliminary data.</text>
</comment>
<evidence type="ECO:0000256" key="1">
    <source>
        <dbReference type="ARBA" id="ARBA00005054"/>
    </source>
</evidence>
<dbReference type="GO" id="GO:0006189">
    <property type="term" value="P:'de novo' IMP biosynthetic process"/>
    <property type="evidence" value="ECO:0007669"/>
    <property type="project" value="TreeGrafter"/>
</dbReference>
<reference evidence="6 7" key="1">
    <citation type="submission" date="2020-02" db="EMBL/GenBank/DDBJ databases">
        <title>Genome sequence of the type strain CGMCC 1.15528 of Mesorhizobium zhangyense.</title>
        <authorList>
            <person name="Gao J."/>
            <person name="Sun J."/>
        </authorList>
    </citation>
    <scope>NUCLEOTIDE SEQUENCE [LARGE SCALE GENOMIC DNA]</scope>
    <source>
        <strain evidence="6 7">CGMCC 1.15528</strain>
    </source>
</reference>
<dbReference type="RefSeq" id="WP_165115742.1">
    <property type="nucleotide sequence ID" value="NZ_JAAKZG010000003.1"/>
</dbReference>
<keyword evidence="7" id="KW-1185">Reference proteome</keyword>
<evidence type="ECO:0000313" key="7">
    <source>
        <dbReference type="Proteomes" id="UP000481252"/>
    </source>
</evidence>
<dbReference type="SUPFAM" id="SSF53328">
    <property type="entry name" value="Formyltransferase"/>
    <property type="match status" value="1"/>
</dbReference>
<evidence type="ECO:0000256" key="4">
    <source>
        <dbReference type="ARBA" id="ARBA00022755"/>
    </source>
</evidence>
<sequence length="259" mass="28063">MTAQADNKSIVMVTEGGPHIWAIINAVANAFGPITVILETPESKAALLKRRARKQGWISVGGQVATMIVNRLGKRFFSGHADRLIADAKLETEPRPGQKIIHVPSANSPEFLAAIAEIEPAVVFLAGCRLLSKKTLAAIKCPVLNYHAAINPKYRGMNGAYWALATGDGENFGSTVHIVDEGVDTGDVLYQVRGKPGPGDNLMSYALRLASLSREICVQAVGDALAGRLKPVDTGLPSMQWYHPPIWTYLWNGIRRGVW</sequence>
<dbReference type="InterPro" id="IPR002376">
    <property type="entry name" value="Formyl_transf_N"/>
</dbReference>
<dbReference type="PANTHER" id="PTHR43369">
    <property type="entry name" value="PHOSPHORIBOSYLGLYCINAMIDE FORMYLTRANSFERASE"/>
    <property type="match status" value="1"/>
</dbReference>
<dbReference type="PANTHER" id="PTHR43369:SF2">
    <property type="entry name" value="PHOSPHORIBOSYLGLYCINAMIDE FORMYLTRANSFERASE"/>
    <property type="match status" value="1"/>
</dbReference>
<evidence type="ECO:0000256" key="3">
    <source>
        <dbReference type="ARBA" id="ARBA00022679"/>
    </source>
</evidence>
<name>A0A7C9V7V1_9HYPH</name>